<proteinExistence type="predicted"/>
<organism evidence="1">
    <name type="scientific">Arundo donax</name>
    <name type="common">Giant reed</name>
    <name type="synonym">Donax arundinaceus</name>
    <dbReference type="NCBI Taxonomy" id="35708"/>
    <lineage>
        <taxon>Eukaryota</taxon>
        <taxon>Viridiplantae</taxon>
        <taxon>Streptophyta</taxon>
        <taxon>Embryophyta</taxon>
        <taxon>Tracheophyta</taxon>
        <taxon>Spermatophyta</taxon>
        <taxon>Magnoliopsida</taxon>
        <taxon>Liliopsida</taxon>
        <taxon>Poales</taxon>
        <taxon>Poaceae</taxon>
        <taxon>PACMAD clade</taxon>
        <taxon>Arundinoideae</taxon>
        <taxon>Arundineae</taxon>
        <taxon>Arundo</taxon>
    </lineage>
</organism>
<name>A0A0A9FAR4_ARUDO</name>
<accession>A0A0A9FAR4</accession>
<dbReference type="AlphaFoldDB" id="A0A0A9FAR4"/>
<sequence>MAAAATCGSGGQRPCLSSSGDWVKLTARLMVAWAQLLRLHPWMKAGTEQMSWTGCKLGPRVRVPLLYLASLPPLL</sequence>
<protein>
    <submittedName>
        <fullName evidence="1">Uncharacterized protein</fullName>
    </submittedName>
</protein>
<reference evidence="1" key="2">
    <citation type="journal article" date="2015" name="Data Brief">
        <title>Shoot transcriptome of the giant reed, Arundo donax.</title>
        <authorList>
            <person name="Barrero R.A."/>
            <person name="Guerrero F.D."/>
            <person name="Moolhuijzen P."/>
            <person name="Goolsby J.A."/>
            <person name="Tidwell J."/>
            <person name="Bellgard S.E."/>
            <person name="Bellgard M.I."/>
        </authorList>
    </citation>
    <scope>NUCLEOTIDE SEQUENCE</scope>
    <source>
        <tissue evidence="1">Shoot tissue taken approximately 20 cm above the soil surface</tissue>
    </source>
</reference>
<reference evidence="1" key="1">
    <citation type="submission" date="2014-09" db="EMBL/GenBank/DDBJ databases">
        <authorList>
            <person name="Magalhaes I.L.F."/>
            <person name="Oliveira U."/>
            <person name="Santos F.R."/>
            <person name="Vidigal T.H.D.A."/>
            <person name="Brescovit A.D."/>
            <person name="Santos A.J."/>
        </authorList>
    </citation>
    <scope>NUCLEOTIDE SEQUENCE</scope>
    <source>
        <tissue evidence="1">Shoot tissue taken approximately 20 cm above the soil surface</tissue>
    </source>
</reference>
<dbReference type="EMBL" id="GBRH01189587">
    <property type="protein sequence ID" value="JAE08309.1"/>
    <property type="molecule type" value="Transcribed_RNA"/>
</dbReference>
<evidence type="ECO:0000313" key="1">
    <source>
        <dbReference type="EMBL" id="JAE08309.1"/>
    </source>
</evidence>